<gene>
    <name evidence="1" type="ORF">ADEAN_001033700</name>
</gene>
<evidence type="ECO:0000313" key="1">
    <source>
        <dbReference type="EMBL" id="CAD2222787.1"/>
    </source>
</evidence>
<dbReference type="Proteomes" id="UP000515908">
    <property type="component" value="Chromosome 28"/>
</dbReference>
<proteinExistence type="predicted"/>
<evidence type="ECO:0000313" key="2">
    <source>
        <dbReference type="Proteomes" id="UP000515908"/>
    </source>
</evidence>
<keyword evidence="2" id="KW-1185">Reference proteome</keyword>
<dbReference type="EMBL" id="LR877172">
    <property type="protein sequence ID" value="CAD2222787.1"/>
    <property type="molecule type" value="Genomic_DNA"/>
</dbReference>
<name>A0A7G2CU91_9TRYP</name>
<organism evidence="1 2">
    <name type="scientific">Angomonas deanei</name>
    <dbReference type="NCBI Taxonomy" id="59799"/>
    <lineage>
        <taxon>Eukaryota</taxon>
        <taxon>Discoba</taxon>
        <taxon>Euglenozoa</taxon>
        <taxon>Kinetoplastea</taxon>
        <taxon>Metakinetoplastina</taxon>
        <taxon>Trypanosomatida</taxon>
        <taxon>Trypanosomatidae</taxon>
        <taxon>Strigomonadinae</taxon>
        <taxon>Angomonas</taxon>
    </lineage>
</organism>
<reference evidence="1 2" key="1">
    <citation type="submission" date="2020-08" db="EMBL/GenBank/DDBJ databases">
        <authorList>
            <person name="Newling K."/>
            <person name="Davey J."/>
            <person name="Forrester S."/>
        </authorList>
    </citation>
    <scope>NUCLEOTIDE SEQUENCE [LARGE SCALE GENOMIC DNA]</scope>
    <source>
        <strain evidence="2">Crithidia deanei Carvalho (ATCC PRA-265)</strain>
    </source>
</reference>
<protein>
    <submittedName>
        <fullName evidence="1">Uncharacterized protein</fullName>
    </submittedName>
</protein>
<sequence length="153" mass="17027">MPEPNPSPSFIVWNGEWPLVRSTARQIREFIAGGVDSVNQVFDIPYYLTLAREAAVDADRRVTSTTEEFSKRVFRGQATSSKVQQYFLPTCGVLAVSTYVLTKSMPWGLRIAFRNGAVTAAALVVLCFPREIAVTADRYLPFSTAPYKANKVE</sequence>
<dbReference type="AlphaFoldDB" id="A0A7G2CU91"/>
<accession>A0A7G2CU91</accession>
<dbReference type="VEuPathDB" id="TriTrypDB:ADEAN_001033700"/>